<evidence type="ECO:0000313" key="2">
    <source>
        <dbReference type="Proteomes" id="UP001057402"/>
    </source>
</evidence>
<organism evidence="1 2">
    <name type="scientific">Melastoma candidum</name>
    <dbReference type="NCBI Taxonomy" id="119954"/>
    <lineage>
        <taxon>Eukaryota</taxon>
        <taxon>Viridiplantae</taxon>
        <taxon>Streptophyta</taxon>
        <taxon>Embryophyta</taxon>
        <taxon>Tracheophyta</taxon>
        <taxon>Spermatophyta</taxon>
        <taxon>Magnoliopsida</taxon>
        <taxon>eudicotyledons</taxon>
        <taxon>Gunneridae</taxon>
        <taxon>Pentapetalae</taxon>
        <taxon>rosids</taxon>
        <taxon>malvids</taxon>
        <taxon>Myrtales</taxon>
        <taxon>Melastomataceae</taxon>
        <taxon>Melastomatoideae</taxon>
        <taxon>Melastomateae</taxon>
        <taxon>Melastoma</taxon>
    </lineage>
</organism>
<protein>
    <submittedName>
        <fullName evidence="1">Uncharacterized protein</fullName>
    </submittedName>
</protein>
<reference evidence="2" key="1">
    <citation type="journal article" date="2023" name="Front. Plant Sci.">
        <title>Chromosomal-level genome assembly of Melastoma candidum provides insights into trichome evolution.</title>
        <authorList>
            <person name="Zhong Y."/>
            <person name="Wu W."/>
            <person name="Sun C."/>
            <person name="Zou P."/>
            <person name="Liu Y."/>
            <person name="Dai S."/>
            <person name="Zhou R."/>
        </authorList>
    </citation>
    <scope>NUCLEOTIDE SEQUENCE [LARGE SCALE GENOMIC DNA]</scope>
</reference>
<name>A0ACB9RXY1_9MYRT</name>
<dbReference type="EMBL" id="CM042882">
    <property type="protein sequence ID" value="KAI4383297.1"/>
    <property type="molecule type" value="Genomic_DNA"/>
</dbReference>
<sequence>MDLSSLFGSSLCNPALLNLTSLLRTQALLNPELLRLASTILALKNDDSDLPLQTLLENPSVNQPTSPLPDQPPPQMQECNNMGDVSSDVSGMSDPVPQQSSGAPTILCNDYYLPELDFGQCSDGSNPTFPCELNNMYENRQDFGIDSFLSTPISGSTPLNSSSTLVNGSPDEEKGHSYSSNNFLDFEILESFDIEDFI</sequence>
<gene>
    <name evidence="1" type="ORF">MLD38_009153</name>
</gene>
<comment type="caution">
    <text evidence="1">The sequence shown here is derived from an EMBL/GenBank/DDBJ whole genome shotgun (WGS) entry which is preliminary data.</text>
</comment>
<keyword evidence="2" id="KW-1185">Reference proteome</keyword>
<proteinExistence type="predicted"/>
<accession>A0ACB9RXY1</accession>
<dbReference type="Proteomes" id="UP001057402">
    <property type="component" value="Chromosome 3"/>
</dbReference>
<evidence type="ECO:0000313" key="1">
    <source>
        <dbReference type="EMBL" id="KAI4383297.1"/>
    </source>
</evidence>